<dbReference type="Gene3D" id="3.10.129.10">
    <property type="entry name" value="Hotdog Thioesterase"/>
    <property type="match status" value="1"/>
</dbReference>
<proteinExistence type="predicted"/>
<reference evidence="1" key="1">
    <citation type="submission" date="2019-11" db="EMBL/GenBank/DDBJ databases">
        <title>Acidithiobacillus ferrianus sp. nov.: a facultatively anaerobic and extremely acidophilic chemolithoautotroph.</title>
        <authorList>
            <person name="Norris P.R."/>
            <person name="Falagan C."/>
            <person name="Moya-Beltran A."/>
            <person name="Castro M."/>
            <person name="Quatrini R."/>
            <person name="Johnson D.B."/>
        </authorList>
    </citation>
    <scope>NUCLEOTIDE SEQUENCE [LARGE SCALE GENOMIC DNA]</scope>
    <source>
        <strain evidence="1">MG</strain>
    </source>
</reference>
<evidence type="ECO:0000313" key="1">
    <source>
        <dbReference type="EMBL" id="NDU42367.1"/>
    </source>
</evidence>
<gene>
    <name evidence="1" type="ORF">GL267_06840</name>
</gene>
<dbReference type="GO" id="GO:0047617">
    <property type="term" value="F:fatty acyl-CoA hydrolase activity"/>
    <property type="evidence" value="ECO:0007669"/>
    <property type="project" value="TreeGrafter"/>
</dbReference>
<sequence>MATGCSQFIGAYGQFYLAYNISSEATTLRPLEIVLDIETRTYDIDFAGVVSNIVYVRWLEDLRLEMLRCFLPLPDLVRQDLAPAIISTTINYKYPTRLFDRVRGAMWLTNLGRARWEVTAQFTHKIGGMVLAEAVQTGLLLNVTTGRPSPVPNSLRTLYEGSLQGCGVAKRQP</sequence>
<comment type="caution">
    <text evidence="1">The sequence shown here is derived from an EMBL/GenBank/DDBJ whole genome shotgun (WGS) entry which is preliminary data.</text>
</comment>
<dbReference type="AlphaFoldDB" id="A0A845U9C2"/>
<organism evidence="1">
    <name type="scientific">Acidithiobacillus ferrianus</name>
    <dbReference type="NCBI Taxonomy" id="2678518"/>
    <lineage>
        <taxon>Bacteria</taxon>
        <taxon>Pseudomonadati</taxon>
        <taxon>Pseudomonadota</taxon>
        <taxon>Acidithiobacillia</taxon>
        <taxon>Acidithiobacillales</taxon>
        <taxon>Acidithiobacillaceae</taxon>
        <taxon>Acidithiobacillus</taxon>
    </lineage>
</organism>
<name>A0A845U9C2_9PROT</name>
<accession>A0A845U9C2</accession>
<dbReference type="PANTHER" id="PTHR31793:SF24">
    <property type="entry name" value="LONG-CHAIN ACYL-COA THIOESTERASE FADM"/>
    <property type="match status" value="1"/>
</dbReference>
<dbReference type="InterPro" id="IPR050563">
    <property type="entry name" value="4-hydroxybenzoyl-CoA_TE"/>
</dbReference>
<dbReference type="InterPro" id="IPR029069">
    <property type="entry name" value="HotDog_dom_sf"/>
</dbReference>
<dbReference type="Pfam" id="PF13279">
    <property type="entry name" value="4HBT_2"/>
    <property type="match status" value="1"/>
</dbReference>
<dbReference type="SUPFAM" id="SSF54637">
    <property type="entry name" value="Thioesterase/thiol ester dehydrase-isomerase"/>
    <property type="match status" value="1"/>
</dbReference>
<dbReference type="RefSeq" id="WP_163097613.1">
    <property type="nucleotide sequence ID" value="NZ_CP127523.1"/>
</dbReference>
<dbReference type="PANTHER" id="PTHR31793">
    <property type="entry name" value="4-HYDROXYBENZOYL-COA THIOESTERASE FAMILY MEMBER"/>
    <property type="match status" value="1"/>
</dbReference>
<dbReference type="CDD" id="cd00586">
    <property type="entry name" value="4HBT"/>
    <property type="match status" value="1"/>
</dbReference>
<protein>
    <submittedName>
        <fullName evidence="1">Acyl-CoA thioesterase</fullName>
    </submittedName>
</protein>
<dbReference type="EMBL" id="WNJL01000030">
    <property type="protein sequence ID" value="NDU42367.1"/>
    <property type="molecule type" value="Genomic_DNA"/>
</dbReference>